<dbReference type="Pfam" id="PF17111">
    <property type="entry name" value="PigL_N"/>
    <property type="match status" value="1"/>
</dbReference>
<dbReference type="SUPFAM" id="SSF48403">
    <property type="entry name" value="Ankyrin repeat"/>
    <property type="match status" value="1"/>
</dbReference>
<dbReference type="OrthoDB" id="3200163at2759"/>
<evidence type="ECO:0000313" key="2">
    <source>
        <dbReference type="EMBL" id="CAG8956695.1"/>
    </source>
</evidence>
<protein>
    <recommendedName>
        <fullName evidence="1">Azaphilone pigments biosynthesis cluster protein L N-terminal domain-containing protein</fullName>
    </recommendedName>
</protein>
<evidence type="ECO:0000313" key="3">
    <source>
        <dbReference type="Proteomes" id="UP000696280"/>
    </source>
</evidence>
<dbReference type="InterPro" id="IPR036770">
    <property type="entry name" value="Ankyrin_rpt-contain_sf"/>
</dbReference>
<dbReference type="AlphaFoldDB" id="A0A9N9KYD4"/>
<organism evidence="2 3">
    <name type="scientific">Hymenoscyphus fraxineus</name>
    <dbReference type="NCBI Taxonomy" id="746836"/>
    <lineage>
        <taxon>Eukaryota</taxon>
        <taxon>Fungi</taxon>
        <taxon>Dikarya</taxon>
        <taxon>Ascomycota</taxon>
        <taxon>Pezizomycotina</taxon>
        <taxon>Leotiomycetes</taxon>
        <taxon>Helotiales</taxon>
        <taxon>Helotiaceae</taxon>
        <taxon>Hymenoscyphus</taxon>
    </lineage>
</organism>
<dbReference type="Proteomes" id="UP000696280">
    <property type="component" value="Unassembled WGS sequence"/>
</dbReference>
<keyword evidence="3" id="KW-1185">Reference proteome</keyword>
<accession>A0A9N9KYD4</accession>
<evidence type="ECO:0000259" key="1">
    <source>
        <dbReference type="Pfam" id="PF17111"/>
    </source>
</evidence>
<comment type="caution">
    <text evidence="2">The sequence shown here is derived from an EMBL/GenBank/DDBJ whole genome shotgun (WGS) entry which is preliminary data.</text>
</comment>
<reference evidence="2" key="1">
    <citation type="submission" date="2021-07" db="EMBL/GenBank/DDBJ databases">
        <authorList>
            <person name="Durling M."/>
        </authorList>
    </citation>
    <scope>NUCLEOTIDE SEQUENCE</scope>
</reference>
<feature type="domain" description="Azaphilone pigments biosynthesis cluster protein L N-terminal" evidence="1">
    <location>
        <begin position="2"/>
        <end position="127"/>
    </location>
</feature>
<name>A0A9N9KYD4_9HELO</name>
<dbReference type="EMBL" id="CAJVRL010000072">
    <property type="protein sequence ID" value="CAG8956695.1"/>
    <property type="molecule type" value="Genomic_DNA"/>
</dbReference>
<dbReference type="Gene3D" id="1.25.40.20">
    <property type="entry name" value="Ankyrin repeat-containing domain"/>
    <property type="match status" value="1"/>
</dbReference>
<gene>
    <name evidence="2" type="ORF">HYFRA_00012239</name>
</gene>
<dbReference type="InterPro" id="IPR031348">
    <property type="entry name" value="PigL_N"/>
</dbReference>
<sequence length="660" mass="74834">MEGLGAAASIIAVASIAIQIGDSVLKLKKFVDDIKDAPEEIKMLIDETKTLGMILSTILPPDAASNPFQATSALATQCLDSCRQAANNLEKAVTELHVEMKNRKFRGGFKATLKKGTIDKLKERLSRAQMMLLMSQTLYSRMLQEHQYNIQQHQYSVQQQWFVNIQAQTSQDTVVQSHRLLPAGSASTEVQVSCSNVDHESRIIENKPSRTRQARQREHKFTIRLQGPRWFYLTSRALEITGHRSPAGWDFSTRTDIIIPRDSPVFKLAGKGDLLGLQKMFEQKEASPFVIDQYGGTLLTAAACKNHSDVGKFLLEQGVCDSPSYQSINVLVWFSVHQNKEMIKLVTPTADWSDLSNATRAKRLWFCLSYYSLNDPETLSFIHNNYEVSLPELSSAEILEGLNDTNPWRIKLHLLQFILFGRKIDSVLCQNEIFSILFGTCSLTLFHLFAFAFRNSLSEYIGGEEYTKKDHAYNTICGESVPILQQLIHGGSNLHTTVVKWERCLDCGNYHDASTTPFGGMFTGLGTKVESSRTKNLVRYWLCALQDSGVDLYEYGRREKEMSNGGTSLAVYEYGRLYGRIRLVNFTFGSAPEDWELFYTEENISTEVLEFWDMVDHPERALPGAWVEDLFEPIEFDEDGDQIFKNTPSCADIWNNFIWP</sequence>
<proteinExistence type="predicted"/>